<dbReference type="Gene3D" id="2.60.200.60">
    <property type="match status" value="1"/>
</dbReference>
<protein>
    <submittedName>
        <fullName evidence="1">Zn-binding Pro-Ala-Ala-Arg (PAAR) domain-containing protein, incolved in TypeVI secretion</fullName>
    </submittedName>
</protein>
<dbReference type="AlphaFoldDB" id="A0A1H4G302"/>
<dbReference type="CDD" id="cd14737">
    <property type="entry name" value="PAAR_1"/>
    <property type="match status" value="1"/>
</dbReference>
<dbReference type="STRING" id="71657.SAMN02982996_03348"/>
<reference evidence="1 2" key="1">
    <citation type="submission" date="2016-10" db="EMBL/GenBank/DDBJ databases">
        <authorList>
            <person name="de Groot N.N."/>
        </authorList>
    </citation>
    <scope>NUCLEOTIDE SEQUENCE [LARGE SCALE GENOMIC DNA]</scope>
    <source>
        <strain evidence="1 2">ATCC 29281</strain>
    </source>
</reference>
<organism evidence="1 2">
    <name type="scientific">Lonsdalea quercina</name>
    <dbReference type="NCBI Taxonomy" id="71657"/>
    <lineage>
        <taxon>Bacteria</taxon>
        <taxon>Pseudomonadati</taxon>
        <taxon>Pseudomonadota</taxon>
        <taxon>Gammaproteobacteria</taxon>
        <taxon>Enterobacterales</taxon>
        <taxon>Pectobacteriaceae</taxon>
        <taxon>Lonsdalea</taxon>
    </lineage>
</organism>
<sequence length="464" mass="48144">MPSAARLGDSCSGHGCFPATPVIQGSSDVIINGKPAARKGDMVLLHACPCPTMPHALHPRSISAGSSNVIINGKAAARVGDAIGCGGSVAAGSGDVIIGDTPHQSPIKSCAEQSASKRSPLLALSPMMLPWKGLMSWTPTAELPLPTEALTLEQRKARYAARKQLAQQASTNPNLQAAAKRLAENNDSILRAEAAKYVYDVDEFRRGKYTELPPPPVGLSIVDPEQMLSNQNNPYFNKKSGFGAALFKSEINGETMLTYRGTDNSVTCAKDWKTNGLQGLGLESATYNQAMDLAKRVTFEYANENIKLVGHSLGGGLASAGVSATKRPGYTFNAAGLHANTVARAEGASLEETAALIKTQAVDGEVLTMAQTYGKAAVPVILGGIGSLLGGLIGGGSMGAMVGAAFGMIKLYEGALPKAVGEMSSLPSLGGSPIARHGMDQVIAGIETQKREDISAISGVLKET</sequence>
<gene>
    <name evidence="1" type="ORF">SAMN02982996_03348</name>
</gene>
<keyword evidence="2" id="KW-1185">Reference proteome</keyword>
<dbReference type="SUPFAM" id="SSF53474">
    <property type="entry name" value="alpha/beta-Hydrolases"/>
    <property type="match status" value="1"/>
</dbReference>
<evidence type="ECO:0000313" key="1">
    <source>
        <dbReference type="EMBL" id="SEB03420.1"/>
    </source>
</evidence>
<dbReference type="Pfam" id="PF05488">
    <property type="entry name" value="PAAR_motif"/>
    <property type="match status" value="1"/>
</dbReference>
<dbReference type="EMBL" id="FNQS01000019">
    <property type="protein sequence ID" value="SEB03420.1"/>
    <property type="molecule type" value="Genomic_DNA"/>
</dbReference>
<dbReference type="Pfam" id="PF26363">
    <property type="entry name" value="Phospholipase-like"/>
    <property type="match status" value="1"/>
</dbReference>
<accession>A0A1H4G302</accession>
<evidence type="ECO:0000313" key="2">
    <source>
        <dbReference type="Proteomes" id="UP000187280"/>
    </source>
</evidence>
<dbReference type="GeneID" id="97766174"/>
<dbReference type="Proteomes" id="UP000187280">
    <property type="component" value="Unassembled WGS sequence"/>
</dbReference>
<name>A0A1H4G302_9GAMM</name>
<proteinExistence type="predicted"/>
<dbReference type="InterPro" id="IPR008727">
    <property type="entry name" value="PAAR_motif"/>
</dbReference>
<dbReference type="RefSeq" id="WP_026743693.1">
    <property type="nucleotide sequence ID" value="NZ_FNQS01000019.1"/>
</dbReference>
<dbReference type="InterPro" id="IPR029058">
    <property type="entry name" value="AB_hydrolase_fold"/>
</dbReference>